<keyword evidence="2" id="KW-1185">Reference proteome</keyword>
<dbReference type="EMBL" id="VFJC01000009">
    <property type="protein sequence ID" value="KAB5567426.1"/>
    <property type="molecule type" value="Genomic_DNA"/>
</dbReference>
<gene>
    <name evidence="1" type="ORF">PHYPO_G00232600</name>
</gene>
<sequence length="104" mass="11587">MSIQCSYRCNERAAKLGITCHQYFISRFPRCPVYAALTHERAGDSRALIVAKLYQLQWSFAQGSRCALGIAENALHARSDLYAGASLSPFLTSKKHTTSNSSEW</sequence>
<accession>A0A5N5NMC5</accession>
<reference evidence="1 2" key="1">
    <citation type="submission" date="2019-06" db="EMBL/GenBank/DDBJ databases">
        <title>A chromosome-scale genome assembly of the striped catfish, Pangasianodon hypophthalmus.</title>
        <authorList>
            <person name="Wen M."/>
            <person name="Zahm M."/>
            <person name="Roques C."/>
            <person name="Cabau C."/>
            <person name="Klopp C."/>
            <person name="Donnadieu C."/>
            <person name="Jouanno E."/>
            <person name="Avarre J.-C."/>
            <person name="Campet M."/>
            <person name="Ha T.T.T."/>
            <person name="Dugue R."/>
            <person name="Lampietro C."/>
            <person name="Louis A."/>
            <person name="Herpin A."/>
            <person name="Echchiki A."/>
            <person name="Berthelot C."/>
            <person name="Parey E."/>
            <person name="Roest-Crollius H."/>
            <person name="Braasch I."/>
            <person name="Postlethwait J."/>
            <person name="Bobe J."/>
            <person name="Montfort J."/>
            <person name="Bouchez O."/>
            <person name="Begum T."/>
            <person name="Schartl M."/>
            <person name="Guiguen Y."/>
        </authorList>
    </citation>
    <scope>NUCLEOTIDE SEQUENCE [LARGE SCALE GENOMIC DNA]</scope>
    <source>
        <strain evidence="1 2">Indonesia</strain>
        <tissue evidence="1">Blood</tissue>
    </source>
</reference>
<proteinExistence type="predicted"/>
<comment type="caution">
    <text evidence="1">The sequence shown here is derived from an EMBL/GenBank/DDBJ whole genome shotgun (WGS) entry which is preliminary data.</text>
</comment>
<dbReference type="Proteomes" id="UP000327468">
    <property type="component" value="Chromosome 8"/>
</dbReference>
<organism evidence="1 2">
    <name type="scientific">Pangasianodon hypophthalmus</name>
    <name type="common">Striped catfish</name>
    <name type="synonym">Helicophagus hypophthalmus</name>
    <dbReference type="NCBI Taxonomy" id="310915"/>
    <lineage>
        <taxon>Eukaryota</taxon>
        <taxon>Metazoa</taxon>
        <taxon>Chordata</taxon>
        <taxon>Craniata</taxon>
        <taxon>Vertebrata</taxon>
        <taxon>Euteleostomi</taxon>
        <taxon>Actinopterygii</taxon>
        <taxon>Neopterygii</taxon>
        <taxon>Teleostei</taxon>
        <taxon>Ostariophysi</taxon>
        <taxon>Siluriformes</taxon>
        <taxon>Pangasiidae</taxon>
        <taxon>Pangasianodon</taxon>
    </lineage>
</organism>
<evidence type="ECO:0000313" key="2">
    <source>
        <dbReference type="Proteomes" id="UP000327468"/>
    </source>
</evidence>
<evidence type="ECO:0000313" key="1">
    <source>
        <dbReference type="EMBL" id="KAB5567426.1"/>
    </source>
</evidence>
<name>A0A5N5NMC5_PANHP</name>
<protein>
    <submittedName>
        <fullName evidence="1">Uncharacterized protein</fullName>
    </submittedName>
</protein>
<dbReference type="AlphaFoldDB" id="A0A5N5NMC5"/>